<keyword evidence="1" id="KW-0812">Transmembrane</keyword>
<evidence type="ECO:0000313" key="2">
    <source>
        <dbReference type="EMBL" id="EIA12947.1"/>
    </source>
</evidence>
<feature type="transmembrane region" description="Helical" evidence="1">
    <location>
        <begin position="6"/>
        <end position="26"/>
    </location>
</feature>
<accession>A0ABC9PWM7</accession>
<evidence type="ECO:0000313" key="3">
    <source>
        <dbReference type="Proteomes" id="UP000003093"/>
    </source>
</evidence>
<gene>
    <name evidence="2" type="ORF">ST398NM02_3042</name>
</gene>
<keyword evidence="1" id="KW-1133">Transmembrane helix</keyword>
<reference evidence="2 3" key="1">
    <citation type="journal article" date="2012" name="MBio">
        <title>Identification of a highly transmissible animal-independent Staphylococcus aureus ST398 clone with distinct genomic and cell adhesion properties.</title>
        <authorList>
            <person name="Uhlemann A.C."/>
            <person name="Porcella S.F."/>
            <person name="Trivedi S."/>
            <person name="Sullivan S.B."/>
            <person name="Hafer C."/>
            <person name="Kennedy A.D."/>
            <person name="Barbian K.D."/>
            <person name="McCarthy A.J."/>
            <person name="Street C."/>
            <person name="Hirschberg D.L."/>
            <person name="Lipkin W.I."/>
            <person name="Lindsay J.A."/>
            <person name="DeLeo F.R."/>
            <person name="Lowy F.D."/>
        </authorList>
    </citation>
    <scope>NUCLEOTIDE SEQUENCE [LARGE SCALE GENOMIC DNA]</scope>
    <source>
        <strain evidence="2 3">DR10</strain>
    </source>
</reference>
<protein>
    <submittedName>
        <fullName evidence="2">Uncharacterized protein</fullName>
    </submittedName>
</protein>
<organism evidence="2 3">
    <name type="scientific">Staphylococcus aureus subsp. aureus DR10</name>
    <dbReference type="NCBI Taxonomy" id="1155079"/>
    <lineage>
        <taxon>Bacteria</taxon>
        <taxon>Bacillati</taxon>
        <taxon>Bacillota</taxon>
        <taxon>Bacilli</taxon>
        <taxon>Bacillales</taxon>
        <taxon>Staphylococcaceae</taxon>
        <taxon>Staphylococcus</taxon>
    </lineage>
</organism>
<feature type="non-terminal residue" evidence="2">
    <location>
        <position position="56"/>
    </location>
</feature>
<evidence type="ECO:0000256" key="1">
    <source>
        <dbReference type="SAM" id="Phobius"/>
    </source>
</evidence>
<dbReference type="Proteomes" id="UP000003093">
    <property type="component" value="Unassembled WGS sequence"/>
</dbReference>
<keyword evidence="1" id="KW-0472">Membrane</keyword>
<name>A0ABC9PWM7_STAA5</name>
<comment type="caution">
    <text evidence="2">The sequence shown here is derived from an EMBL/GenBank/DDBJ whole genome shotgun (WGS) entry which is preliminary data.</text>
</comment>
<proteinExistence type="predicted"/>
<dbReference type="AlphaFoldDB" id="A0ABC9PWM7"/>
<dbReference type="EMBL" id="AIDT01000030">
    <property type="protein sequence ID" value="EIA12947.1"/>
    <property type="molecule type" value="Genomic_DNA"/>
</dbReference>
<sequence length="56" mass="6564">MNWKLTKTLFIFVFILVNIVLVSIYVNKVNRSHINEVESNNEVNFQQEEIKVPASI</sequence>